<dbReference type="EMBL" id="CASHSV030000024">
    <property type="protein sequence ID" value="CAJ2642257.1"/>
    <property type="molecule type" value="Genomic_DNA"/>
</dbReference>
<protein>
    <submittedName>
        <fullName evidence="1">Uncharacterized protein</fullName>
    </submittedName>
</protein>
<gene>
    <name evidence="1" type="ORF">MILVUS5_LOCUS11749</name>
</gene>
<organism evidence="1 2">
    <name type="scientific">Trifolium pratense</name>
    <name type="common">Red clover</name>
    <dbReference type="NCBI Taxonomy" id="57577"/>
    <lineage>
        <taxon>Eukaryota</taxon>
        <taxon>Viridiplantae</taxon>
        <taxon>Streptophyta</taxon>
        <taxon>Embryophyta</taxon>
        <taxon>Tracheophyta</taxon>
        <taxon>Spermatophyta</taxon>
        <taxon>Magnoliopsida</taxon>
        <taxon>eudicotyledons</taxon>
        <taxon>Gunneridae</taxon>
        <taxon>Pentapetalae</taxon>
        <taxon>rosids</taxon>
        <taxon>fabids</taxon>
        <taxon>Fabales</taxon>
        <taxon>Fabaceae</taxon>
        <taxon>Papilionoideae</taxon>
        <taxon>50 kb inversion clade</taxon>
        <taxon>NPAAA clade</taxon>
        <taxon>Hologalegina</taxon>
        <taxon>IRL clade</taxon>
        <taxon>Trifolieae</taxon>
        <taxon>Trifolium</taxon>
    </lineage>
</organism>
<evidence type="ECO:0000313" key="1">
    <source>
        <dbReference type="EMBL" id="CAJ2642257.1"/>
    </source>
</evidence>
<accession>A0ACB0JFJ7</accession>
<comment type="caution">
    <text evidence="1">The sequence shown here is derived from an EMBL/GenBank/DDBJ whole genome shotgun (WGS) entry which is preliminary data.</text>
</comment>
<keyword evidence="2" id="KW-1185">Reference proteome</keyword>
<sequence length="153" mass="18106">MTYNYIGNVVQEERKTISLKIFIFFSSKNPCCCSYYQVVDWLSCKSHPFKHLAPLVVNALLKFYCSFLPLQYQFINMYYGKAHEKNKNWMDTSSFNLASDYTVEEQKIPPGFSFLAREKRFLFLCKCTCKINTRTPKHKSMNCNYLKTNSQYD</sequence>
<dbReference type="Proteomes" id="UP001177021">
    <property type="component" value="Unassembled WGS sequence"/>
</dbReference>
<reference evidence="1" key="1">
    <citation type="submission" date="2023-10" db="EMBL/GenBank/DDBJ databases">
        <authorList>
            <person name="Rodriguez Cubillos JULIANA M."/>
            <person name="De Vega J."/>
        </authorList>
    </citation>
    <scope>NUCLEOTIDE SEQUENCE</scope>
</reference>
<name>A0ACB0JFJ7_TRIPR</name>
<proteinExistence type="predicted"/>
<evidence type="ECO:0000313" key="2">
    <source>
        <dbReference type="Proteomes" id="UP001177021"/>
    </source>
</evidence>